<protein>
    <submittedName>
        <fullName evidence="2">Uncharacterized protein</fullName>
    </submittedName>
</protein>
<evidence type="ECO:0000256" key="1">
    <source>
        <dbReference type="SAM" id="MobiDB-lite"/>
    </source>
</evidence>
<keyword evidence="3" id="KW-1185">Reference proteome</keyword>
<organism evidence="2 3">
    <name type="scientific">Pseudomonas phage Noxifer</name>
    <dbReference type="NCBI Taxonomy" id="2006684"/>
    <lineage>
        <taxon>Viruses</taxon>
        <taxon>Duplodnaviria</taxon>
        <taxon>Heunggongvirae</taxon>
        <taxon>Uroviricota</taxon>
        <taxon>Caudoviricetes</taxon>
        <taxon>Chimalliviridae</taxon>
        <taxon>Noxifervirus</taxon>
        <taxon>Noxifervirus noxifer</taxon>
    </lineage>
</organism>
<dbReference type="Proteomes" id="UP000224829">
    <property type="component" value="Segment"/>
</dbReference>
<evidence type="ECO:0000313" key="3">
    <source>
        <dbReference type="Proteomes" id="UP000224829"/>
    </source>
</evidence>
<reference evidence="2 3" key="1">
    <citation type="submission" date="2017-05" db="EMBL/GenBank/DDBJ databases">
        <authorList>
            <person name="Song R."/>
            <person name="Chenine A.L."/>
            <person name="Ruprecht R.M."/>
        </authorList>
    </citation>
    <scope>NUCLEOTIDE SEQUENCE [LARGE SCALE GENOMIC DNA]</scope>
</reference>
<feature type="compositionally biased region" description="Polar residues" evidence="1">
    <location>
        <begin position="118"/>
        <end position="127"/>
    </location>
</feature>
<gene>
    <name evidence="2" type="ORF">NOXIFER_220</name>
</gene>
<proteinExistence type="predicted"/>
<sequence length="139" mass="15666">MSNSIASLSGVQLVMPDGSRNDLNFGSPAMFSDRGDHLTLGIELDHMDYTLRISMRVDKADATVDQSCIGKHKETGEERPFKFMPRFQANINNLNRREPLSIEQTFDTLRERLKQYPASTLFGSQPTAPAPHPSKRKFP</sequence>
<accession>A0A1Y0SXW2</accession>
<evidence type="ECO:0000313" key="2">
    <source>
        <dbReference type="EMBL" id="ARV77385.1"/>
    </source>
</evidence>
<dbReference type="EMBL" id="MF063068">
    <property type="protein sequence ID" value="ARV77385.1"/>
    <property type="molecule type" value="Genomic_DNA"/>
</dbReference>
<name>A0A1Y0SXW2_9CAUD</name>
<feature type="region of interest" description="Disordered" evidence="1">
    <location>
        <begin position="118"/>
        <end position="139"/>
    </location>
</feature>